<evidence type="ECO:0000313" key="2">
    <source>
        <dbReference type="EMBL" id="HJD52898.1"/>
    </source>
</evidence>
<name>A0A9D2ZU71_9BACT</name>
<protein>
    <submittedName>
        <fullName evidence="2">Uncharacterized protein</fullName>
    </submittedName>
</protein>
<proteinExistence type="predicted"/>
<reference evidence="2" key="1">
    <citation type="journal article" date="2021" name="PeerJ">
        <title>Extensive microbial diversity within the chicken gut microbiome revealed by metagenomics and culture.</title>
        <authorList>
            <person name="Gilroy R."/>
            <person name="Ravi A."/>
            <person name="Getino M."/>
            <person name="Pursley I."/>
            <person name="Horton D.L."/>
            <person name="Alikhan N.F."/>
            <person name="Baker D."/>
            <person name="Gharbi K."/>
            <person name="Hall N."/>
            <person name="Watson M."/>
            <person name="Adriaenssens E.M."/>
            <person name="Foster-Nyarko E."/>
            <person name="Jarju S."/>
            <person name="Secka A."/>
            <person name="Antonio M."/>
            <person name="Oren A."/>
            <person name="Chaudhuri R.R."/>
            <person name="La Ragione R."/>
            <person name="Hildebrand F."/>
            <person name="Pallen M.J."/>
        </authorList>
    </citation>
    <scope>NUCLEOTIDE SEQUENCE</scope>
    <source>
        <strain evidence="2">MalCec1-1739</strain>
    </source>
</reference>
<feature type="chain" id="PRO_5038679593" evidence="1">
    <location>
        <begin position="25"/>
        <end position="592"/>
    </location>
</feature>
<organism evidence="2 3">
    <name type="scientific">Candidatus Avibacteroides avistercoris</name>
    <dbReference type="NCBI Taxonomy" id="2840690"/>
    <lineage>
        <taxon>Bacteria</taxon>
        <taxon>Pseudomonadati</taxon>
        <taxon>Bacteroidota</taxon>
        <taxon>Bacteroidia</taxon>
        <taxon>Bacteroidales</taxon>
        <taxon>Bacteroidaceae</taxon>
        <taxon>Bacteroidaceae incertae sedis</taxon>
        <taxon>Candidatus Avibacteroides</taxon>
    </lineage>
</organism>
<dbReference type="AlphaFoldDB" id="A0A9D2ZU71"/>
<keyword evidence="1" id="KW-0732">Signal</keyword>
<accession>A0A9D2ZU71</accession>
<comment type="caution">
    <text evidence="2">The sequence shown here is derived from an EMBL/GenBank/DDBJ whole genome shotgun (WGS) entry which is preliminary data.</text>
</comment>
<dbReference type="Proteomes" id="UP000787625">
    <property type="component" value="Unassembled WGS sequence"/>
</dbReference>
<gene>
    <name evidence="2" type="ORF">IAA93_04140</name>
</gene>
<evidence type="ECO:0000256" key="1">
    <source>
        <dbReference type="SAM" id="SignalP"/>
    </source>
</evidence>
<feature type="signal peptide" evidence="1">
    <location>
        <begin position="1"/>
        <end position="24"/>
    </location>
</feature>
<dbReference type="EMBL" id="DWUP01000085">
    <property type="protein sequence ID" value="HJD52898.1"/>
    <property type="molecule type" value="Genomic_DNA"/>
</dbReference>
<sequence length="592" mass="66436">MDRSIRLLLSLLMSVVLVPFTASAQSGIEQYFSPYGRVAQIEGTEAAVKSYFADIASRSDTIYAYLYIPGQSPRLEFAMDKYDALLKAADPDAELVLVSVNCRRDVARKYNAKMGYVADFYLYDDSLGYLDFLSFNTPIPYGGYALKVDKAGGRVLCCGAFASSSPAFFDALVSFEGAQPFHAYSDNMVSYPMPDDVSYVGLDYAVCPIELPDSLYAIARVSSFSLKDDLLVVAEDFHDYGSAFRCGEDDVFRFVSRLEPDGNERYVYFDVPDSLFEVARGGAYYIPLATSFLPDGKIGLVIDLPRVFLEEGGGLAYFNQPVVLVRDAGTFEPCRMIELTGINDDMYEYIYDFSNVCVLDDDNVMISVLKLSWPELTREELAGMPANDCFKDEYYDSSNPCFQMMDRHTGRRKSRFGRLDEVLKATRCAAFHTHIAAPNGDEFAYANPITGIVHVADIATPDDVKDDYKVFDLDSSRMIVPDTAKFYTLDYYNDYNAYFCRRITSMKLRDDKLYVLVNVLTGMNLYDEDLVYEYREVDRSSGEVVTSLMVTKQSEGESVLSATLSDDAVPRIAYLSEEDGDYSIKFVTEAGR</sequence>
<evidence type="ECO:0000313" key="3">
    <source>
        <dbReference type="Proteomes" id="UP000787625"/>
    </source>
</evidence>
<reference evidence="2" key="2">
    <citation type="submission" date="2021-04" db="EMBL/GenBank/DDBJ databases">
        <authorList>
            <person name="Gilroy R."/>
        </authorList>
    </citation>
    <scope>NUCLEOTIDE SEQUENCE</scope>
    <source>
        <strain evidence="2">MalCec1-1739</strain>
    </source>
</reference>